<dbReference type="Proteomes" id="UP000691718">
    <property type="component" value="Unassembled WGS sequence"/>
</dbReference>
<keyword evidence="3" id="KW-1185">Reference proteome</keyword>
<evidence type="ECO:0000256" key="1">
    <source>
        <dbReference type="SAM" id="Coils"/>
    </source>
</evidence>
<keyword evidence="1" id="KW-0175">Coiled coil</keyword>
<evidence type="ECO:0000313" key="2">
    <source>
        <dbReference type="EMBL" id="CAG5018103.1"/>
    </source>
</evidence>
<feature type="coiled-coil region" evidence="1">
    <location>
        <begin position="283"/>
        <end position="321"/>
    </location>
</feature>
<comment type="caution">
    <text evidence="2">The sequence shown here is derived from an EMBL/GenBank/DDBJ whole genome shotgun (WGS) entry which is preliminary data.</text>
</comment>
<feature type="coiled-coil region" evidence="1">
    <location>
        <begin position="347"/>
        <end position="406"/>
    </location>
</feature>
<gene>
    <name evidence="2" type="ORF">PAPOLLO_LOCUS16807</name>
</gene>
<dbReference type="OrthoDB" id="6913871at2759"/>
<organism evidence="2 3">
    <name type="scientific">Parnassius apollo</name>
    <name type="common">Apollo butterfly</name>
    <name type="synonym">Papilio apollo</name>
    <dbReference type="NCBI Taxonomy" id="110799"/>
    <lineage>
        <taxon>Eukaryota</taxon>
        <taxon>Metazoa</taxon>
        <taxon>Ecdysozoa</taxon>
        <taxon>Arthropoda</taxon>
        <taxon>Hexapoda</taxon>
        <taxon>Insecta</taxon>
        <taxon>Pterygota</taxon>
        <taxon>Neoptera</taxon>
        <taxon>Endopterygota</taxon>
        <taxon>Lepidoptera</taxon>
        <taxon>Glossata</taxon>
        <taxon>Ditrysia</taxon>
        <taxon>Papilionoidea</taxon>
        <taxon>Papilionidae</taxon>
        <taxon>Parnassiinae</taxon>
        <taxon>Parnassini</taxon>
        <taxon>Parnassius</taxon>
        <taxon>Parnassius</taxon>
    </lineage>
</organism>
<reference evidence="2" key="1">
    <citation type="submission" date="2021-04" db="EMBL/GenBank/DDBJ databases">
        <authorList>
            <person name="Tunstrom K."/>
        </authorList>
    </citation>
    <scope>NUCLEOTIDE SEQUENCE</scope>
</reference>
<evidence type="ECO:0000313" key="3">
    <source>
        <dbReference type="Proteomes" id="UP000691718"/>
    </source>
</evidence>
<accession>A0A8S3XFU8</accession>
<feature type="coiled-coil region" evidence="1">
    <location>
        <begin position="206"/>
        <end position="258"/>
    </location>
</feature>
<dbReference type="EMBL" id="CAJQZP010001125">
    <property type="protein sequence ID" value="CAG5018103.1"/>
    <property type="molecule type" value="Genomic_DNA"/>
</dbReference>
<protein>
    <submittedName>
        <fullName evidence="2">(apollo) hypothetical protein</fullName>
    </submittedName>
</protein>
<name>A0A8S3XFU8_PARAO</name>
<sequence length="1561" mass="178990">MQERLESGSWNIDTMISHGAKERHLACAILAWKQLVHEETNSLYEYVLKMLSKDMVEKGETFTSEDILLVRTTDVACEPKMLTNLKESHYSNVVDAVNSDTRSLVGPVIKLPGETKIVMRLEHTPNPRITIKTSQKTQSSDIKNKINAVCCLESACVERLTELDSATSELRKRVGQLAKREAERLDLLERAEAAWKDLEMGYNRRLAHAEEQQDDLTKQITNLINERSDYKDACIVMAKQIEARAEDVKKDHENLKNIEQEFYERARKKFYLVDEVTRVDASLAAQQCRAAQLSRDLQLKEEQARRKLKNLENEVESSRGLKFDTGRALRNELGAVKDQVAKISKLLLVEDSENKNISNELAELNQKKMKVIEDLDDCKITCDSHMQGKMEELKTKKKQLADIRENILDCRCKIPQDNSVEAKRTPSLAAICRCTSENEILDSCSCTSLRSSLMSNLLKDLFGGLQSELGDTGPKMPCQLLKCLEDKHNWDHSSAVKTNLRTFFSQLLIGELDIAIASSIEKYHAKWIGSSCVNEDLSRNPNENDVEEWQQRNVEKQAQKLATQLAEQLFQERAELIMQKAKDVVKPAPPPCDCDKTTSVSTYSCILTTPTEKYTNRQNTVEKAKSSAKENTFRNSTQLHLQVEDSKMQPIKGMCLKPTNDKNNKLGYRSWSRDKRSIARETKKDRKDLSAKQIVNHRAVSTDRNATLCNIKFSPLIKKQAENIVFIRDTNKLNFNRSFPGKYSNKRSSKRSGQSFAVNLCLCGSQRDRQNVLSEKYNFKKNKNMSHRSYDSYNDNLSLSRPLKKLSNTELAKSGKQSYEILNTQSKIFYDLRCSSECVCFHKIPSNRSIEELLETFRREDSCLVDKRNSKDVVPQDAKHVSIRRSVTQNSEILLNYDLAQANDKNILMPNSTEEILTIYSKKIQPTYSKSNYVGIINFQKGNELFESPDITKSIDAKARTKDNITDNVPHSNTEKENKLYRNHNTQVSSNKINEGHDMKFDDKSYLYTKENPSHDHSCKHTSIENLICDTEISIQCCLEKPNLGTNCSLATVNKYNKFKLPDSHYNVKFLGVTLNNDTSNRTSCDITNNLLSNKNCLKAENTQINNVNLYNENKTKLNYDSYNNFKELNNVTYDIYNRSIKSFDNNNECTCCNKNDEDESNDLEINTFELLIEYFKKKLEDIKLSTSISANLPLKEDILYSDILKRIKEIILEKSTEITCKCLKDSQIDKSEISWRRACGLLQEYLRSKIKKIKCSCSINVKNSDKVVHEILENICELIEYDFRQLKKIYNHNNTLKFCNNKIKMDSLQSFNDARINNLCQVTADLISEVIPVFDTVINKNISTYNIELNNPSKENNFYHEVPNAVTIIKPGEINKSSKQTVTLTTHMDQIEELNKYEKQDDYIKLDKGIYAHLTDENVELKSSKQCLHNVIHDTTNTSHIYSNNEPVNLSYDEWDDCESSPCCQTNNEYINTHDQLCSYFNSPVDKVANHLKDKILLDSDEVMAYGIKSQNCNCEMVPICHVKMLVGNIESKLVNSMCTCDSMDPKVCPVHFETGFNFK</sequence>
<proteinExistence type="predicted"/>